<proteinExistence type="inferred from homology"/>
<keyword evidence="12" id="KW-0460">Magnesium</keyword>
<evidence type="ECO:0000256" key="15">
    <source>
        <dbReference type="ARBA" id="ARBA00023136"/>
    </source>
</evidence>
<feature type="transmembrane region" description="Helical" evidence="18">
    <location>
        <begin position="848"/>
        <end position="870"/>
    </location>
</feature>
<dbReference type="PROSITE" id="PS00154">
    <property type="entry name" value="ATPASE_E1_E2"/>
    <property type="match status" value="1"/>
</dbReference>
<dbReference type="InterPro" id="IPR018303">
    <property type="entry name" value="ATPase_P-typ_P_site"/>
</dbReference>
<evidence type="ECO:0000256" key="3">
    <source>
        <dbReference type="ARBA" id="ARBA00008746"/>
    </source>
</evidence>
<evidence type="ECO:0000256" key="9">
    <source>
        <dbReference type="ARBA" id="ARBA00022692"/>
    </source>
</evidence>
<reference evidence="21" key="1">
    <citation type="journal article" date="2021" name="ISME J.">
        <title>Evolutionary origin and ecological implication of a unique nif island in free-living Bradyrhizobium lineages.</title>
        <authorList>
            <person name="Tao J."/>
        </authorList>
    </citation>
    <scope>NUCLEOTIDE SEQUENCE [LARGE SCALE GENOMIC DNA]</scope>
    <source>
        <strain evidence="21">SZCCT0094</strain>
    </source>
</reference>
<dbReference type="Pfam" id="PF00689">
    <property type="entry name" value="Cation_ATPase_C"/>
    <property type="match status" value="1"/>
</dbReference>
<dbReference type="InterPro" id="IPR023214">
    <property type="entry name" value="HAD_sf"/>
</dbReference>
<dbReference type="InterPro" id="IPR023298">
    <property type="entry name" value="ATPase_P-typ_TM_dom_sf"/>
</dbReference>
<evidence type="ECO:0000256" key="4">
    <source>
        <dbReference type="ARBA" id="ARBA00012786"/>
    </source>
</evidence>
<evidence type="ECO:0000256" key="10">
    <source>
        <dbReference type="ARBA" id="ARBA00022741"/>
    </source>
</evidence>
<dbReference type="NCBIfam" id="TIGR01494">
    <property type="entry name" value="ATPase_P-type"/>
    <property type="match status" value="2"/>
</dbReference>
<keyword evidence="9 18" id="KW-0812">Transmembrane</keyword>
<dbReference type="InterPro" id="IPR023299">
    <property type="entry name" value="ATPase_P-typ_cyto_dom_N"/>
</dbReference>
<dbReference type="InterPro" id="IPR008250">
    <property type="entry name" value="ATPase_P-typ_transduc_dom_A_sf"/>
</dbReference>
<evidence type="ECO:0000256" key="5">
    <source>
        <dbReference type="ARBA" id="ARBA00013555"/>
    </source>
</evidence>
<keyword evidence="15 18" id="KW-0472">Membrane</keyword>
<protein>
    <recommendedName>
        <fullName evidence="5">Magnesium-transporting ATPase, P-type 1</fullName>
        <ecNumber evidence="4">7.2.2.14</ecNumber>
    </recommendedName>
    <alternativeName>
        <fullName evidence="16">Mg(2+) transport ATPase, P-type 1</fullName>
    </alternativeName>
</protein>
<keyword evidence="7" id="KW-0997">Cell inner membrane</keyword>
<feature type="transmembrane region" description="Helical" evidence="18">
    <location>
        <begin position="815"/>
        <end position="842"/>
    </location>
</feature>
<accession>A0ABS5GHB5</accession>
<dbReference type="SFLD" id="SFLDS00003">
    <property type="entry name" value="Haloacid_Dehalogenase"/>
    <property type="match status" value="1"/>
</dbReference>
<evidence type="ECO:0000256" key="16">
    <source>
        <dbReference type="ARBA" id="ARBA00029806"/>
    </source>
</evidence>
<keyword evidence="21" id="KW-1185">Reference proteome</keyword>
<feature type="transmembrane region" description="Helical" evidence="18">
    <location>
        <begin position="269"/>
        <end position="287"/>
    </location>
</feature>
<dbReference type="SFLD" id="SFLDG00002">
    <property type="entry name" value="C1.7:_P-type_atpase_like"/>
    <property type="match status" value="1"/>
</dbReference>
<evidence type="ECO:0000259" key="19">
    <source>
        <dbReference type="SMART" id="SM00831"/>
    </source>
</evidence>
<keyword evidence="11" id="KW-0067">ATP-binding</keyword>
<dbReference type="Pfam" id="PF13246">
    <property type="entry name" value="Cation_ATPase"/>
    <property type="match status" value="1"/>
</dbReference>
<evidence type="ECO:0000256" key="6">
    <source>
        <dbReference type="ARBA" id="ARBA00022475"/>
    </source>
</evidence>
<dbReference type="EC" id="7.2.2.14" evidence="4"/>
<evidence type="ECO:0000256" key="8">
    <source>
        <dbReference type="ARBA" id="ARBA00022553"/>
    </source>
</evidence>
<evidence type="ECO:0000256" key="12">
    <source>
        <dbReference type="ARBA" id="ARBA00022842"/>
    </source>
</evidence>
<feature type="transmembrane region" description="Helical" evidence="18">
    <location>
        <begin position="749"/>
        <end position="772"/>
    </location>
</feature>
<dbReference type="SUPFAM" id="SSF56784">
    <property type="entry name" value="HAD-like"/>
    <property type="match status" value="1"/>
</dbReference>
<dbReference type="Proteomes" id="UP001314635">
    <property type="component" value="Unassembled WGS sequence"/>
</dbReference>
<comment type="catalytic activity">
    <reaction evidence="17">
        <text>Mg(2+)(out) + ATP + H2O = Mg(2+)(in) + ADP + phosphate + H(+)</text>
        <dbReference type="Rhea" id="RHEA:10260"/>
        <dbReference type="ChEBI" id="CHEBI:15377"/>
        <dbReference type="ChEBI" id="CHEBI:15378"/>
        <dbReference type="ChEBI" id="CHEBI:18420"/>
        <dbReference type="ChEBI" id="CHEBI:30616"/>
        <dbReference type="ChEBI" id="CHEBI:43474"/>
        <dbReference type="ChEBI" id="CHEBI:456216"/>
        <dbReference type="EC" id="7.2.2.14"/>
    </reaction>
</comment>
<keyword evidence="10" id="KW-0547">Nucleotide-binding</keyword>
<dbReference type="Pfam" id="PF00122">
    <property type="entry name" value="E1-E2_ATPase"/>
    <property type="match status" value="1"/>
</dbReference>
<dbReference type="InterPro" id="IPR004014">
    <property type="entry name" value="ATPase_P-typ_cation-transptr_N"/>
</dbReference>
<dbReference type="SUPFAM" id="SSF81653">
    <property type="entry name" value="Calcium ATPase, transduction domain A"/>
    <property type="match status" value="1"/>
</dbReference>
<comment type="similarity">
    <text evidence="3">Belongs to the cation transport ATPase (P-type) (TC 3.A.3) family. Type IIIB subfamily.</text>
</comment>
<dbReference type="SUPFAM" id="SSF81665">
    <property type="entry name" value="Calcium ATPase, transmembrane domain M"/>
    <property type="match status" value="1"/>
</dbReference>
<dbReference type="NCBIfam" id="TIGR01524">
    <property type="entry name" value="ATPase-IIIB_Mg"/>
    <property type="match status" value="1"/>
</dbReference>
<evidence type="ECO:0000256" key="13">
    <source>
        <dbReference type="ARBA" id="ARBA00022967"/>
    </source>
</evidence>
<evidence type="ECO:0000313" key="21">
    <source>
        <dbReference type="Proteomes" id="UP001314635"/>
    </source>
</evidence>
<dbReference type="SUPFAM" id="SSF81660">
    <property type="entry name" value="Metal cation-transporting ATPase, ATP-binding domain N"/>
    <property type="match status" value="1"/>
</dbReference>
<sequence>MHLLSKPTKTIDRHGAGVAANDGWLAAISRLEPSEACTKVGSTPEGLSATEAATRLKKLGPNLVARERKPTIPEEIWNRARNPLNALLLTLAVVSFLLGDVRAAVVIAAMVVLAITTAFIQEHRSNEAAARLRAMVHTTASVRRGPVRADDPFTEIPMDQLVPGDVVRLSAGDMIPADLRLLEARDLFVNQAVLTGESMPAEKHGQSSTSACEDPFDLLNVCFMGANVVSGYGTGVILQTGRNTFFGQLAHEIAGRRVPTAFDQGINRFTWLMIRFILVMVPAVFLINGLTKHDWLEALLFAVAVAVGLTPEMLPMIVTVNLAKGAIAMSRKKVIVKRLNAIQNFGAMDVLCTDKTGTLTQDRIILKRHIDIEGNDSDEVLLYAFLNSHFQSGLKNLLDKAVLAHAEFDERLRVDGGYSKVDEIPFDFTRRRLSVVVRRDGTKHLLICKGAVEEIFAVCSKYCLNGEVGRLDGTHFVAAKEQTSSLNSDGFRVVAVAYKEMEPSKTVYSVEDEADLTLLGYIAFLDPPKESAMEAIAALARKGVQVKVLTGDNEVITRKICHEVQLEAGEIVLGSRIGQMTDAELAEVADRTTVFAKLNPEQKERVVRALHVKGHVVGFLGDGINDSPALKVADVGISVDTAVDIAKESADIILLEKSLLVLQEGVTEGRKVFANITKYIKMGASSNFGNMFSVLGASIFLPFLPMAPIQVLTNNLLYDFSQTTIPTDNVDDEYVASPRKWDIGNIFKFMIFIGPISSIFDYATYGMMLFVFDAWNNAPLFQTGWFVESLLTQTLIIHIIRTAKIPFIESRASPALITTTIIICTIGMTLPFTWAGAALGFVPLPWTYWPLVTAMLLMYAVLTHFVKVWFTRRWGL</sequence>
<keyword evidence="8" id="KW-0597">Phosphoprotein</keyword>
<evidence type="ECO:0000256" key="7">
    <source>
        <dbReference type="ARBA" id="ARBA00022519"/>
    </source>
</evidence>
<evidence type="ECO:0000256" key="17">
    <source>
        <dbReference type="ARBA" id="ARBA00047295"/>
    </source>
</evidence>
<organism evidence="20 21">
    <name type="scientific">Bradyrhizobium denitrificans</name>
    <dbReference type="NCBI Taxonomy" id="2734912"/>
    <lineage>
        <taxon>Bacteria</taxon>
        <taxon>Pseudomonadati</taxon>
        <taxon>Pseudomonadota</taxon>
        <taxon>Alphaproteobacteria</taxon>
        <taxon>Hyphomicrobiales</taxon>
        <taxon>Nitrobacteraceae</taxon>
        <taxon>Bradyrhizobium</taxon>
    </lineage>
</organism>
<dbReference type="InterPro" id="IPR059000">
    <property type="entry name" value="ATPase_P-type_domA"/>
</dbReference>
<dbReference type="PRINTS" id="PR01836">
    <property type="entry name" value="MGATPASE"/>
</dbReference>
<dbReference type="PANTHER" id="PTHR42861">
    <property type="entry name" value="CALCIUM-TRANSPORTING ATPASE"/>
    <property type="match status" value="1"/>
</dbReference>
<comment type="subcellular location">
    <subcellularLocation>
        <location evidence="2">Cell inner membrane</location>
        <topology evidence="2">Multi-pass membrane protein</topology>
    </subcellularLocation>
</comment>
<dbReference type="EMBL" id="JAFCLK010000046">
    <property type="protein sequence ID" value="MBR1140737.1"/>
    <property type="molecule type" value="Genomic_DNA"/>
</dbReference>
<dbReference type="NCBIfam" id="NF011702">
    <property type="entry name" value="PRK15122.1"/>
    <property type="match status" value="1"/>
</dbReference>
<gene>
    <name evidence="20" type="primary">mgtA</name>
    <name evidence="20" type="ORF">JQ619_33795</name>
</gene>
<evidence type="ECO:0000256" key="11">
    <source>
        <dbReference type="ARBA" id="ARBA00022840"/>
    </source>
</evidence>
<dbReference type="SFLD" id="SFLDF00027">
    <property type="entry name" value="p-type_atpase"/>
    <property type="match status" value="1"/>
</dbReference>
<dbReference type="Gene3D" id="3.40.50.1000">
    <property type="entry name" value="HAD superfamily/HAD-like"/>
    <property type="match status" value="1"/>
</dbReference>
<evidence type="ECO:0000313" key="20">
    <source>
        <dbReference type="EMBL" id="MBR1140737.1"/>
    </source>
</evidence>
<comment type="function">
    <text evidence="1">Mediates magnesium influx to the cytosol.</text>
</comment>
<dbReference type="InterPro" id="IPR006068">
    <property type="entry name" value="ATPase_P-typ_cation-transptr_C"/>
</dbReference>
<dbReference type="Pfam" id="PF00690">
    <property type="entry name" value="Cation_ATPase_N"/>
    <property type="match status" value="1"/>
</dbReference>
<feature type="domain" description="Cation-transporting P-type ATPase N-terminal" evidence="19">
    <location>
        <begin position="27"/>
        <end position="100"/>
    </location>
</feature>
<keyword evidence="14 18" id="KW-1133">Transmembrane helix</keyword>
<evidence type="ECO:0000256" key="14">
    <source>
        <dbReference type="ARBA" id="ARBA00022989"/>
    </source>
</evidence>
<evidence type="ECO:0000256" key="18">
    <source>
        <dbReference type="SAM" id="Phobius"/>
    </source>
</evidence>
<evidence type="ECO:0000256" key="1">
    <source>
        <dbReference type="ARBA" id="ARBA00003954"/>
    </source>
</evidence>
<comment type="caution">
    <text evidence="20">The sequence shown here is derived from an EMBL/GenBank/DDBJ whole genome shotgun (WGS) entry which is preliminary data.</text>
</comment>
<dbReference type="CDD" id="cd02077">
    <property type="entry name" value="P-type_ATPase_Mg"/>
    <property type="match status" value="1"/>
</dbReference>
<dbReference type="InterPro" id="IPR036412">
    <property type="entry name" value="HAD-like_sf"/>
</dbReference>
<feature type="transmembrane region" description="Helical" evidence="18">
    <location>
        <begin position="784"/>
        <end position="803"/>
    </location>
</feature>
<name>A0ABS5GHB5_9BRAD</name>
<dbReference type="Gene3D" id="3.40.1110.10">
    <property type="entry name" value="Calcium-transporting ATPase, cytoplasmic domain N"/>
    <property type="match status" value="1"/>
</dbReference>
<dbReference type="Gene3D" id="1.20.1110.10">
    <property type="entry name" value="Calcium-transporting ATPase, transmembrane domain"/>
    <property type="match status" value="1"/>
</dbReference>
<feature type="transmembrane region" description="Helical" evidence="18">
    <location>
        <begin position="299"/>
        <end position="323"/>
    </location>
</feature>
<dbReference type="InterPro" id="IPR006415">
    <property type="entry name" value="P-type_ATPase_IIIB"/>
</dbReference>
<dbReference type="RefSeq" id="WP_041750407.1">
    <property type="nucleotide sequence ID" value="NZ_JAFCLK010000046.1"/>
</dbReference>
<dbReference type="InterPro" id="IPR001757">
    <property type="entry name" value="P_typ_ATPase"/>
</dbReference>
<dbReference type="InterPro" id="IPR044492">
    <property type="entry name" value="P_typ_ATPase_HD_dom"/>
</dbReference>
<evidence type="ECO:0000256" key="2">
    <source>
        <dbReference type="ARBA" id="ARBA00004429"/>
    </source>
</evidence>
<feature type="transmembrane region" description="Helical" evidence="18">
    <location>
        <begin position="104"/>
        <end position="121"/>
    </location>
</feature>
<keyword evidence="13" id="KW-1278">Translocase</keyword>
<dbReference type="Gene3D" id="2.70.150.10">
    <property type="entry name" value="Calcium-transporting ATPase, cytoplasmic transduction domain A"/>
    <property type="match status" value="1"/>
</dbReference>
<dbReference type="SMART" id="SM00831">
    <property type="entry name" value="Cation_ATPase_N"/>
    <property type="match status" value="1"/>
</dbReference>
<keyword evidence="6" id="KW-1003">Cell membrane</keyword>